<comment type="caution">
    <text evidence="2">The sequence shown here is derived from an EMBL/GenBank/DDBJ whole genome shotgun (WGS) entry which is preliminary data.</text>
</comment>
<dbReference type="EMBL" id="BAAABX010000025">
    <property type="protein sequence ID" value="GAA0403052.1"/>
    <property type="molecule type" value="Genomic_DNA"/>
</dbReference>
<evidence type="ECO:0000313" key="2">
    <source>
        <dbReference type="EMBL" id="GAA0403052.1"/>
    </source>
</evidence>
<proteinExistence type="predicted"/>
<feature type="compositionally biased region" description="Low complexity" evidence="1">
    <location>
        <begin position="50"/>
        <end position="60"/>
    </location>
</feature>
<gene>
    <name evidence="2" type="ORF">GCM10010357_25090</name>
</gene>
<organism evidence="2 3">
    <name type="scientific">Streptomyces luteireticuli</name>
    <dbReference type="NCBI Taxonomy" id="173858"/>
    <lineage>
        <taxon>Bacteria</taxon>
        <taxon>Bacillati</taxon>
        <taxon>Actinomycetota</taxon>
        <taxon>Actinomycetes</taxon>
        <taxon>Kitasatosporales</taxon>
        <taxon>Streptomycetaceae</taxon>
        <taxon>Streptomyces</taxon>
    </lineage>
</organism>
<dbReference type="Proteomes" id="UP001500879">
    <property type="component" value="Unassembled WGS sequence"/>
</dbReference>
<keyword evidence="3" id="KW-1185">Reference proteome</keyword>
<evidence type="ECO:0000256" key="1">
    <source>
        <dbReference type="SAM" id="MobiDB-lite"/>
    </source>
</evidence>
<feature type="region of interest" description="Disordered" evidence="1">
    <location>
        <begin position="50"/>
        <end position="85"/>
    </location>
</feature>
<feature type="compositionally biased region" description="Basic and acidic residues" evidence="1">
    <location>
        <begin position="62"/>
        <end position="71"/>
    </location>
</feature>
<name>A0ABP3IGX9_9ACTN</name>
<evidence type="ECO:0000313" key="3">
    <source>
        <dbReference type="Proteomes" id="UP001500879"/>
    </source>
</evidence>
<reference evidence="3" key="1">
    <citation type="journal article" date="2019" name="Int. J. Syst. Evol. Microbiol.">
        <title>The Global Catalogue of Microorganisms (GCM) 10K type strain sequencing project: providing services to taxonomists for standard genome sequencing and annotation.</title>
        <authorList>
            <consortium name="The Broad Institute Genomics Platform"/>
            <consortium name="The Broad Institute Genome Sequencing Center for Infectious Disease"/>
            <person name="Wu L."/>
            <person name="Ma J."/>
        </authorList>
    </citation>
    <scope>NUCLEOTIDE SEQUENCE [LARGE SCALE GENOMIC DNA]</scope>
    <source>
        <strain evidence="3">JCM 4788</strain>
    </source>
</reference>
<sequence>MCACCRCGAADDGLATALGTALPSAGAAATPIGAAATAISWGASEEAAADGAEAGSASFARSDPDAEHPVTARDMAVRAGKSTLV</sequence>
<protein>
    <submittedName>
        <fullName evidence="2">Uncharacterized protein</fullName>
    </submittedName>
</protein>
<accession>A0ABP3IGX9</accession>